<name>A0A1U9K8U4_9BACL</name>
<dbReference type="RefSeq" id="WP_077720346.1">
    <property type="nucleotide sequence ID" value="NZ_CP019699.1"/>
</dbReference>
<evidence type="ECO:0000313" key="1">
    <source>
        <dbReference type="EMBL" id="AQS56487.1"/>
    </source>
</evidence>
<keyword evidence="2" id="KW-1185">Reference proteome</keyword>
<sequence>MKTSQVSFDVNLFNLQYHPEKVTPKDWTVNSEEQPRPFKTYRGLPSVRLDHRVPDALGPFVRSEPGLFERLSALLWHSYGLTTMNWLTKASKPEEADAKSLTFFRRNVASGGALYPAEIYLCLKGFQGLSAGVYHYDPKGHRLVLLREGDMTQYVQEALGIEFEEVGSSVYLLLTVRFCKNFFKYLNFSYRLHGLDTGVLAGQLLTLLKALGMQATVHYNFVDQALRHLLNIDSHEETVYAVISANAGQRLKSRENKKETADTLADRLPPVDTPVCEENRRGDYSMIVNLNNQAECETVESFKRYKDTQNLRSAIDGQATVRLTERKKPVDLLQASLDRISPGERFKLSELRFDTLSNILTHHGLDGIKNDVIVNRNVTETIHVFFYAHHVEGLAQGYYYVDRECSSVRLMKKGDLSPLFQQGLTRKNFNLHQVPLVIHLTSAFCEFVSSVGTRGYRILQMEAGMLTQQKQLFAAGFHLGAHPMLSYDAGFLERALGLDDLEQTILMQIALGEYKPLLRLANTLF</sequence>
<dbReference type="EMBL" id="CP019699">
    <property type="protein sequence ID" value="AQS56487.1"/>
    <property type="molecule type" value="Genomic_DNA"/>
</dbReference>
<organism evidence="1 2">
    <name type="scientific">Novibacillus thermophilus</name>
    <dbReference type="NCBI Taxonomy" id="1471761"/>
    <lineage>
        <taxon>Bacteria</taxon>
        <taxon>Bacillati</taxon>
        <taxon>Bacillota</taxon>
        <taxon>Bacilli</taxon>
        <taxon>Bacillales</taxon>
        <taxon>Thermoactinomycetaceae</taxon>
        <taxon>Novibacillus</taxon>
    </lineage>
</organism>
<dbReference type="InterPro" id="IPR020051">
    <property type="entry name" value="SagB-type_dehydrogenase"/>
</dbReference>
<dbReference type="STRING" id="1471761.B0W44_12670"/>
<dbReference type="NCBIfam" id="TIGR03605">
    <property type="entry name" value="antibiot_sagB"/>
    <property type="match status" value="1"/>
</dbReference>
<dbReference type="GO" id="GO:0016491">
    <property type="term" value="F:oxidoreductase activity"/>
    <property type="evidence" value="ECO:0007669"/>
    <property type="project" value="InterPro"/>
</dbReference>
<reference evidence="1 2" key="1">
    <citation type="journal article" date="2015" name="Int. J. Syst. Evol. Microbiol.">
        <title>Novibacillus thermophilus gen. nov., sp. nov., a Gram-staining-negative and moderately thermophilic member of the family Thermoactinomycetaceae.</title>
        <authorList>
            <person name="Yang G."/>
            <person name="Chen J."/>
            <person name="Zhou S."/>
        </authorList>
    </citation>
    <scope>NUCLEOTIDE SEQUENCE [LARGE SCALE GENOMIC DNA]</scope>
    <source>
        <strain evidence="1 2">SG-1</strain>
    </source>
</reference>
<dbReference type="SUPFAM" id="SSF55469">
    <property type="entry name" value="FMN-dependent nitroreductase-like"/>
    <property type="match status" value="2"/>
</dbReference>
<dbReference type="Proteomes" id="UP000188603">
    <property type="component" value="Chromosome"/>
</dbReference>
<proteinExistence type="predicted"/>
<dbReference type="CDD" id="cd02142">
    <property type="entry name" value="McbC_SagB-like_oxidoreductase"/>
    <property type="match status" value="1"/>
</dbReference>
<dbReference type="OrthoDB" id="9801593at2"/>
<dbReference type="InterPro" id="IPR052544">
    <property type="entry name" value="Bacteriocin_Proc_Enz"/>
</dbReference>
<dbReference type="InterPro" id="IPR000415">
    <property type="entry name" value="Nitroreductase-like"/>
</dbReference>
<dbReference type="Gene3D" id="3.40.109.10">
    <property type="entry name" value="NADH Oxidase"/>
    <property type="match status" value="2"/>
</dbReference>
<evidence type="ECO:0008006" key="3">
    <source>
        <dbReference type="Google" id="ProtNLM"/>
    </source>
</evidence>
<dbReference type="PANTHER" id="PTHR43745:SF2">
    <property type="entry name" value="NITROREDUCTASE MJ1384-RELATED"/>
    <property type="match status" value="1"/>
</dbReference>
<protein>
    <recommendedName>
        <fullName evidence="3">NADH oxidase</fullName>
    </recommendedName>
</protein>
<dbReference type="PANTHER" id="PTHR43745">
    <property type="entry name" value="NITROREDUCTASE MJ1384-RELATED"/>
    <property type="match status" value="1"/>
</dbReference>
<evidence type="ECO:0000313" key="2">
    <source>
        <dbReference type="Proteomes" id="UP000188603"/>
    </source>
</evidence>
<gene>
    <name evidence="1" type="ORF">B0W44_12670</name>
</gene>
<accession>A0A1U9K8U4</accession>
<dbReference type="AlphaFoldDB" id="A0A1U9K8U4"/>
<dbReference type="KEGG" id="ntr:B0W44_12670"/>